<dbReference type="VEuPathDB" id="FungiDB:RhiirFUN_025827"/>
<evidence type="ECO:0008006" key="2">
    <source>
        <dbReference type="Google" id="ProtNLM"/>
    </source>
</evidence>
<dbReference type="EMBL" id="KI282983">
    <property type="protein sequence ID" value="ESA14356.1"/>
    <property type="molecule type" value="Genomic_DNA"/>
</dbReference>
<dbReference type="HOGENOM" id="CLU_746277_0_0_1"/>
<evidence type="ECO:0000313" key="1">
    <source>
        <dbReference type="EMBL" id="ESA14356.1"/>
    </source>
</evidence>
<protein>
    <recommendedName>
        <fullName evidence="2">BAH domain-containing protein</fullName>
    </recommendedName>
</protein>
<accession>U9UFH6</accession>
<gene>
    <name evidence="1" type="ORF">GLOINDRAFT_95470</name>
</gene>
<proteinExistence type="predicted"/>
<organism evidence="1">
    <name type="scientific">Rhizophagus irregularis (strain DAOM 181602 / DAOM 197198 / MUCL 43194)</name>
    <name type="common">Arbuscular mycorrhizal fungus</name>
    <name type="synonym">Glomus intraradices</name>
    <dbReference type="NCBI Taxonomy" id="747089"/>
    <lineage>
        <taxon>Eukaryota</taxon>
        <taxon>Fungi</taxon>
        <taxon>Fungi incertae sedis</taxon>
        <taxon>Mucoromycota</taxon>
        <taxon>Glomeromycotina</taxon>
        <taxon>Glomeromycetes</taxon>
        <taxon>Glomerales</taxon>
        <taxon>Glomeraceae</taxon>
        <taxon>Rhizophagus</taxon>
    </lineage>
</organism>
<sequence>MFRNRFTSYSYRQNYIRRPQKLNNKEDVTIYELPNEEDYGEKVNYELYELSNNESYILSNEKVDYKLPIEEVDDKISNDCEMSNEIQKEPFNKESFEELFDNNEYFSEDELSDDYEEFNFNIKDGLCSDNDDDNEVQSKEISDKIVDKALNSEQMPHTDGEFAPYFKNVTEALMFCWIQKHNISTRAYDELVDIINHPKFKSEDVVTNFASTPDQITQNIIWHSLNNPSLFGQMYFGPGKIVEKNIELWHGDLLWKESPRFGCAFTQINGKIYNCGDFVVYKETVSKIGRILAIVEMHGELKIIMQRVLRFDELPKNLQRCPVYRLQDTRQICSMSVVDTSSTFKKSKDAVKLIQRTFDIEISGDTHSIYK</sequence>
<dbReference type="AlphaFoldDB" id="U9UFH6"/>
<name>U9UFH6_RHIID</name>
<reference evidence="1" key="1">
    <citation type="submission" date="2013-07" db="EMBL/GenBank/DDBJ databases">
        <title>The genome of an arbuscular mycorrhizal fungus provides insights into the evolution of the oldest plant symbiosis.</title>
        <authorList>
            <consortium name="DOE Joint Genome Institute"/>
            <person name="Tisserant E."/>
            <person name="Malbreil M."/>
            <person name="Kuo A."/>
            <person name="Kohler A."/>
            <person name="Symeonidi A."/>
            <person name="Balestrini R."/>
            <person name="Charron P."/>
            <person name="Duensing N."/>
            <person name="Frei-dit-Frey N."/>
            <person name="Gianinazzi-Pearson V."/>
            <person name="Gilbert B."/>
            <person name="Handa Y."/>
            <person name="Hijri M."/>
            <person name="Kaul R."/>
            <person name="Kawaguchi M."/>
            <person name="Krajinski F."/>
            <person name="Lammers P."/>
            <person name="Lapierre D."/>
            <person name="Masclaux F.G."/>
            <person name="Murat C."/>
            <person name="Morin E."/>
            <person name="Ndikumana S."/>
            <person name="Pagni M."/>
            <person name="Petitpierre D."/>
            <person name="Requena N."/>
            <person name="Rosikiewicz P."/>
            <person name="Riley R."/>
            <person name="Saito K."/>
            <person name="San Clemente H."/>
            <person name="Shapiro H."/>
            <person name="van Tuinen D."/>
            <person name="Becard G."/>
            <person name="Bonfante P."/>
            <person name="Paszkowski U."/>
            <person name="Shachar-Hill Y."/>
            <person name="Young J.P."/>
            <person name="Sanders I.R."/>
            <person name="Henrissat B."/>
            <person name="Rensing S.A."/>
            <person name="Grigoriev I.V."/>
            <person name="Corradi N."/>
            <person name="Roux C."/>
            <person name="Martin F."/>
        </authorList>
    </citation>
    <scope>NUCLEOTIDE SEQUENCE</scope>
    <source>
        <strain evidence="1">DAOM 197198</strain>
    </source>
</reference>
<dbReference type="eggNOG" id="ENOG502T6C1">
    <property type="taxonomic scope" value="Eukaryota"/>
</dbReference>